<organism evidence="1 2">
    <name type="scientific">Melia azedarach</name>
    <name type="common">Chinaberry tree</name>
    <dbReference type="NCBI Taxonomy" id="155640"/>
    <lineage>
        <taxon>Eukaryota</taxon>
        <taxon>Viridiplantae</taxon>
        <taxon>Streptophyta</taxon>
        <taxon>Embryophyta</taxon>
        <taxon>Tracheophyta</taxon>
        <taxon>Spermatophyta</taxon>
        <taxon>Magnoliopsida</taxon>
        <taxon>eudicotyledons</taxon>
        <taxon>Gunneridae</taxon>
        <taxon>Pentapetalae</taxon>
        <taxon>rosids</taxon>
        <taxon>malvids</taxon>
        <taxon>Sapindales</taxon>
        <taxon>Meliaceae</taxon>
        <taxon>Melia</taxon>
    </lineage>
</organism>
<dbReference type="Proteomes" id="UP001164539">
    <property type="component" value="Chromosome 4"/>
</dbReference>
<comment type="caution">
    <text evidence="1">The sequence shown here is derived from an EMBL/GenBank/DDBJ whole genome shotgun (WGS) entry which is preliminary data.</text>
</comment>
<name>A0ACC1Y886_MELAZ</name>
<protein>
    <submittedName>
        <fullName evidence="1">Synergin gamma</fullName>
    </submittedName>
</protein>
<evidence type="ECO:0000313" key="1">
    <source>
        <dbReference type="EMBL" id="KAJ4719488.1"/>
    </source>
</evidence>
<accession>A0ACC1Y886</accession>
<dbReference type="EMBL" id="CM051397">
    <property type="protein sequence ID" value="KAJ4719488.1"/>
    <property type="molecule type" value="Genomic_DNA"/>
</dbReference>
<sequence length="504" mass="53211">MKPKGALPLSIFGEAEKEVVEEKSSPVGVLFNAATKVKMEKKSSLNVRDLFSDLYKQTEQSKTEKESELNLGNLNSDGLNSESNASDLKRSVSKLDSNGLNWVVDEDDGWEFKGAETKQPAGDSNIKSDLQVKAENAPKPNLGVFNSSWGSLSSDLNGTSSNVNGNLNANWSSSLVDEIEDFGDDDGWEFKVAESETWTGDGDSKVTSKAGDNPEGVNSAFGLGNSVNVPTGLFVPSHGTSQKSGGLDFGFDFGQSSVTPNGISSNSFSDSKQKDDNKNGLISMPVNGNVDMISPKSGGLDFGFNFSTSSVTPNGISSNSFSDSKQKDDSENGQNPTPVKGNVDSDLFGAPDGIAQKSGGLDFAFDFGTSSVTSNGTSNSFSDSKQKDDHKNGQNPALVKGNVDSDLFGAPEGVSAKSGGLDFDFDYSTSLGTPKGISPNSFSDSKQKDDNKIGLNSTPVNGNTDNGENFWLFKDAFSETGSKDKGNKVKTGEPQGSLAIVLFR</sequence>
<gene>
    <name evidence="1" type="ORF">OWV82_007459</name>
</gene>
<keyword evidence="2" id="KW-1185">Reference proteome</keyword>
<evidence type="ECO:0000313" key="2">
    <source>
        <dbReference type="Proteomes" id="UP001164539"/>
    </source>
</evidence>
<reference evidence="1 2" key="1">
    <citation type="journal article" date="2023" name="Science">
        <title>Complex scaffold remodeling in plant triterpene biosynthesis.</title>
        <authorList>
            <person name="De La Pena R."/>
            <person name="Hodgson H."/>
            <person name="Liu J.C."/>
            <person name="Stephenson M.J."/>
            <person name="Martin A.C."/>
            <person name="Owen C."/>
            <person name="Harkess A."/>
            <person name="Leebens-Mack J."/>
            <person name="Jimenez L.E."/>
            <person name="Osbourn A."/>
            <person name="Sattely E.S."/>
        </authorList>
    </citation>
    <scope>NUCLEOTIDE SEQUENCE [LARGE SCALE GENOMIC DNA]</scope>
    <source>
        <strain evidence="2">cv. JPN11</strain>
        <tissue evidence="1">Leaf</tissue>
    </source>
</reference>
<proteinExistence type="predicted"/>